<gene>
    <name evidence="2" type="ORF">B4U79_11230</name>
</gene>
<accession>A0A3S3P1N1</accession>
<dbReference type="SMART" id="SM00225">
    <property type="entry name" value="BTB"/>
    <property type="match status" value="1"/>
</dbReference>
<dbReference type="InterPro" id="IPR052407">
    <property type="entry name" value="BTB_POZ_domain_cont_9"/>
</dbReference>
<dbReference type="Gene3D" id="3.30.710.10">
    <property type="entry name" value="Potassium Channel Kv1.1, Chain A"/>
    <property type="match status" value="1"/>
</dbReference>
<proteinExistence type="predicted"/>
<name>A0A3S3P1N1_9ACAR</name>
<reference evidence="2 3" key="1">
    <citation type="journal article" date="2018" name="Gigascience">
        <title>Genomes of trombidid mites reveal novel predicted allergens and laterally-transferred genes associated with secondary metabolism.</title>
        <authorList>
            <person name="Dong X."/>
            <person name="Chaisiri K."/>
            <person name="Xia D."/>
            <person name="Armstrong S.D."/>
            <person name="Fang Y."/>
            <person name="Donnelly M.J."/>
            <person name="Kadowaki T."/>
            <person name="McGarry J.W."/>
            <person name="Darby A.C."/>
            <person name="Makepeace B.L."/>
        </authorList>
    </citation>
    <scope>NUCLEOTIDE SEQUENCE [LARGE SCALE GENOMIC DNA]</scope>
    <source>
        <strain evidence="2">UoL-WK</strain>
    </source>
</reference>
<dbReference type="SUPFAM" id="SSF54695">
    <property type="entry name" value="POZ domain"/>
    <property type="match status" value="1"/>
</dbReference>
<feature type="domain" description="BTB" evidence="1">
    <location>
        <begin position="27"/>
        <end position="94"/>
    </location>
</feature>
<dbReference type="STRING" id="1965070.A0A3S3P1N1"/>
<dbReference type="PANTHER" id="PTHR46306:SF1">
    <property type="entry name" value="BTB_POZ DOMAIN-CONTAINING PROTEIN 9"/>
    <property type="match status" value="1"/>
</dbReference>
<dbReference type="AlphaFoldDB" id="A0A3S3P1N1"/>
<sequence>MTESDESMNFATVGKMVGEFYLNKRLSDICFVVEDEKIFAHKFILAVSCQYFHTLLFGETNEAKTNEIVLNHPSKKIFKAVLEYAYKGKAETSDFSPEELLSLISLAHEYQFISLVLYAEKKYNLEFITKENVSYVFEVAYLCALDSLLEKCWVILEEHSEEIIANHELFSTFSSNLFKAILLRDSFFAKEIDIFKAIMAWKDVNHVDDIKSILENLRFNLISDNDFCENIRPLGLFTDTEYIKHCCQEKVNRTPGKCKIDYSYIICSTENRKYPNETKYHLYSNKHLYDYNFILEFNYVLENVYEISRLHFDCEITQSSFGSRDCFCFISLIEDVNKNNVLEHVDASTKKTHILSFNRKRVKHIRFSCNRNFVKITNVKIF</sequence>
<protein>
    <submittedName>
        <fullName evidence="2">BTB/POZ domain-containing protein 9-like protein</fullName>
    </submittedName>
</protein>
<comment type="caution">
    <text evidence="2">The sequence shown here is derived from an EMBL/GenBank/DDBJ whole genome shotgun (WGS) entry which is preliminary data.</text>
</comment>
<dbReference type="GO" id="GO:0005737">
    <property type="term" value="C:cytoplasm"/>
    <property type="evidence" value="ECO:0007669"/>
    <property type="project" value="TreeGrafter"/>
</dbReference>
<evidence type="ECO:0000259" key="1">
    <source>
        <dbReference type="PROSITE" id="PS50097"/>
    </source>
</evidence>
<dbReference type="SMART" id="SM00875">
    <property type="entry name" value="BACK"/>
    <property type="match status" value="1"/>
</dbReference>
<keyword evidence="3" id="KW-1185">Reference proteome</keyword>
<dbReference type="InterPro" id="IPR011705">
    <property type="entry name" value="BACK"/>
</dbReference>
<dbReference type="Proteomes" id="UP000285301">
    <property type="component" value="Unassembled WGS sequence"/>
</dbReference>
<evidence type="ECO:0000313" key="2">
    <source>
        <dbReference type="EMBL" id="RWS03120.1"/>
    </source>
</evidence>
<dbReference type="EMBL" id="NCKU01006828">
    <property type="protein sequence ID" value="RWS03120.1"/>
    <property type="molecule type" value="Genomic_DNA"/>
</dbReference>
<evidence type="ECO:0000313" key="3">
    <source>
        <dbReference type="Proteomes" id="UP000285301"/>
    </source>
</evidence>
<dbReference type="Pfam" id="PF00651">
    <property type="entry name" value="BTB"/>
    <property type="match status" value="1"/>
</dbReference>
<dbReference type="InterPro" id="IPR011333">
    <property type="entry name" value="SKP1/BTB/POZ_sf"/>
</dbReference>
<dbReference type="PANTHER" id="PTHR46306">
    <property type="entry name" value="BTB/POZ DOMAIN-CONTAINING PROTEIN 9"/>
    <property type="match status" value="1"/>
</dbReference>
<organism evidence="2 3">
    <name type="scientific">Dinothrombium tinctorium</name>
    <dbReference type="NCBI Taxonomy" id="1965070"/>
    <lineage>
        <taxon>Eukaryota</taxon>
        <taxon>Metazoa</taxon>
        <taxon>Ecdysozoa</taxon>
        <taxon>Arthropoda</taxon>
        <taxon>Chelicerata</taxon>
        <taxon>Arachnida</taxon>
        <taxon>Acari</taxon>
        <taxon>Acariformes</taxon>
        <taxon>Trombidiformes</taxon>
        <taxon>Prostigmata</taxon>
        <taxon>Anystina</taxon>
        <taxon>Parasitengona</taxon>
        <taxon>Trombidioidea</taxon>
        <taxon>Trombidiidae</taxon>
        <taxon>Dinothrombium</taxon>
    </lineage>
</organism>
<dbReference type="Pfam" id="PF07707">
    <property type="entry name" value="BACK"/>
    <property type="match status" value="1"/>
</dbReference>
<dbReference type="OrthoDB" id="6476088at2759"/>
<dbReference type="PROSITE" id="PS50097">
    <property type="entry name" value="BTB"/>
    <property type="match status" value="1"/>
</dbReference>
<dbReference type="Gene3D" id="1.25.40.420">
    <property type="match status" value="1"/>
</dbReference>
<dbReference type="InterPro" id="IPR000210">
    <property type="entry name" value="BTB/POZ_dom"/>
</dbReference>